<keyword evidence="1" id="KW-1133">Transmembrane helix</keyword>
<evidence type="ECO:0000256" key="1">
    <source>
        <dbReference type="SAM" id="Phobius"/>
    </source>
</evidence>
<keyword evidence="5" id="KW-1185">Reference proteome</keyword>
<dbReference type="InterPro" id="IPR052336">
    <property type="entry name" value="MlaD_Phospholipid_Transporter"/>
</dbReference>
<dbReference type="Pfam" id="PF02470">
    <property type="entry name" value="MlaD"/>
    <property type="match status" value="1"/>
</dbReference>
<keyword evidence="1" id="KW-0812">Transmembrane</keyword>
<dbReference type="InterPro" id="IPR024516">
    <property type="entry name" value="Mce_C"/>
</dbReference>
<feature type="domain" description="Mammalian cell entry C-terminal" evidence="3">
    <location>
        <begin position="131"/>
        <end position="309"/>
    </location>
</feature>
<dbReference type="Proteomes" id="UP000602395">
    <property type="component" value="Unassembled WGS sequence"/>
</dbReference>
<gene>
    <name evidence="4" type="ORF">IDF66_07915</name>
</gene>
<proteinExistence type="predicted"/>
<dbReference type="InterPro" id="IPR003399">
    <property type="entry name" value="Mce/MlaD"/>
</dbReference>
<dbReference type="EMBL" id="JACWMS010000002">
    <property type="protein sequence ID" value="MBD1319510.1"/>
    <property type="molecule type" value="Genomic_DNA"/>
</dbReference>
<dbReference type="RefSeq" id="WP_190266434.1">
    <property type="nucleotide sequence ID" value="NZ_BAABAD010000005.1"/>
</dbReference>
<dbReference type="PANTHER" id="PTHR33371">
    <property type="entry name" value="INTERMEMBRANE PHOSPHOLIPID TRANSPORT SYSTEM BINDING PROTEIN MLAD-RELATED"/>
    <property type="match status" value="1"/>
</dbReference>
<feature type="domain" description="Mce/MlaD" evidence="2">
    <location>
        <begin position="48"/>
        <end position="126"/>
    </location>
</feature>
<sequence>MNAPSIYDAGPHGLSNRQLLISGIIAIAVIVAVLAAIALKSGGTFTPKVPVTAQLADVGDGLPVNSDVKYRGVIVGTVTGVTPAITGPDNTVDISIAPDRAPQIPRTVTARVVPSNVFAVSSVQLIDNGSAPAIASGDVISQDTNASTVQFQTALSKLRAIVSATARAGSDRTVGMLAAVATATDRRGSDISRAGAQLDRIVGELDRVVAPDGGPSTLRSLSSAVTGLRKSAPDLLDALHSSVGPMQTVARESGALSDLLGSGIATTARVNTALERNTAQIIRITGQAAPVASVVADGSAGFTSIVMNIGVIADKWFSDFWPAGLANGRGKFLFQFTPHKLYTRADCPRYGNLQGASCSTAPSSVSPPVLKGNERKRVTAGYQTASMGGNVGSVGSADEQATLGKLVGGGPNSANTLILGPVARGESVTVSPDVQKGAP</sequence>
<reference evidence="4 5" key="1">
    <citation type="submission" date="2020-09" db="EMBL/GenBank/DDBJ databases">
        <title>Novel species in genus Gordonia.</title>
        <authorList>
            <person name="Zhang G."/>
        </authorList>
    </citation>
    <scope>NUCLEOTIDE SEQUENCE [LARGE SCALE GENOMIC DNA]</scope>
    <source>
        <strain evidence="4 5">ON-33</strain>
    </source>
</reference>
<evidence type="ECO:0000313" key="5">
    <source>
        <dbReference type="Proteomes" id="UP000602395"/>
    </source>
</evidence>
<evidence type="ECO:0000259" key="3">
    <source>
        <dbReference type="Pfam" id="PF11887"/>
    </source>
</evidence>
<accession>A0ABR7W9M7</accession>
<feature type="transmembrane region" description="Helical" evidence="1">
    <location>
        <begin position="20"/>
        <end position="39"/>
    </location>
</feature>
<name>A0ABR7W9M7_9ACTN</name>
<organism evidence="4 5">
    <name type="scientific">Gordonia hankookensis</name>
    <dbReference type="NCBI Taxonomy" id="589403"/>
    <lineage>
        <taxon>Bacteria</taxon>
        <taxon>Bacillati</taxon>
        <taxon>Actinomycetota</taxon>
        <taxon>Actinomycetes</taxon>
        <taxon>Mycobacteriales</taxon>
        <taxon>Gordoniaceae</taxon>
        <taxon>Gordonia</taxon>
    </lineage>
</organism>
<comment type="caution">
    <text evidence="4">The sequence shown here is derived from an EMBL/GenBank/DDBJ whole genome shotgun (WGS) entry which is preliminary data.</text>
</comment>
<protein>
    <submittedName>
        <fullName evidence="4">MCE family protein</fullName>
    </submittedName>
</protein>
<evidence type="ECO:0000259" key="2">
    <source>
        <dbReference type="Pfam" id="PF02470"/>
    </source>
</evidence>
<dbReference type="Pfam" id="PF11887">
    <property type="entry name" value="Mce4_CUP1"/>
    <property type="match status" value="1"/>
</dbReference>
<evidence type="ECO:0000313" key="4">
    <source>
        <dbReference type="EMBL" id="MBD1319510.1"/>
    </source>
</evidence>
<keyword evidence="1" id="KW-0472">Membrane</keyword>
<dbReference type="PANTHER" id="PTHR33371:SF19">
    <property type="entry name" value="MCE-FAMILY PROTEIN MCE4A"/>
    <property type="match status" value="1"/>
</dbReference>